<dbReference type="RefSeq" id="WP_091737670.1">
    <property type="nucleotide sequence ID" value="NZ_FNNQ01000004.1"/>
</dbReference>
<proteinExistence type="predicted"/>
<dbReference type="AlphaFoldDB" id="A0A1H2UTQ1"/>
<dbReference type="EMBL" id="FNNQ01000004">
    <property type="protein sequence ID" value="SDW59507.1"/>
    <property type="molecule type" value="Genomic_DNA"/>
</dbReference>
<keyword evidence="2" id="KW-1185">Reference proteome</keyword>
<evidence type="ECO:0008006" key="3">
    <source>
        <dbReference type="Google" id="ProtNLM"/>
    </source>
</evidence>
<dbReference type="STRING" id="1048340.SAMN05444487_104221"/>
<sequence length="141" mass="15887">MRLTRLERDEWKRTAPFVDTLLIPVYRIGITNKNPDLTEAKGTEKLARLVEEELTGRLLLMPAICYGSAKEENFLRYVKDVGKQLRNSGFHHCFLMGNDEISLDLEGTGCGWIPLHTPDSPEVEDTVASVIGQITGVWESI</sequence>
<dbReference type="OrthoDB" id="2678750at2"/>
<reference evidence="1 2" key="1">
    <citation type="submission" date="2016-10" db="EMBL/GenBank/DDBJ databases">
        <authorList>
            <person name="de Groot N.N."/>
        </authorList>
    </citation>
    <scope>NUCLEOTIDE SEQUENCE [LARGE SCALE GENOMIC DNA]</scope>
    <source>
        <strain evidence="1 2">DSM 45610</strain>
    </source>
</reference>
<organism evidence="1 2">
    <name type="scientific">Marininema mesophilum</name>
    <dbReference type="NCBI Taxonomy" id="1048340"/>
    <lineage>
        <taxon>Bacteria</taxon>
        <taxon>Bacillati</taxon>
        <taxon>Bacillota</taxon>
        <taxon>Bacilli</taxon>
        <taxon>Bacillales</taxon>
        <taxon>Thermoactinomycetaceae</taxon>
        <taxon>Marininema</taxon>
    </lineage>
</organism>
<gene>
    <name evidence="1" type="ORF">SAMN05444487_104221</name>
</gene>
<protein>
    <recommendedName>
        <fullName evidence="3">DUF2487 domain-containing protein</fullName>
    </recommendedName>
</protein>
<name>A0A1H2UTQ1_9BACL</name>
<accession>A0A1H2UTQ1</accession>
<evidence type="ECO:0000313" key="2">
    <source>
        <dbReference type="Proteomes" id="UP000198534"/>
    </source>
</evidence>
<dbReference type="Pfam" id="PF10673">
    <property type="entry name" value="DUF2487"/>
    <property type="match status" value="1"/>
</dbReference>
<dbReference type="Proteomes" id="UP000198534">
    <property type="component" value="Unassembled WGS sequence"/>
</dbReference>
<evidence type="ECO:0000313" key="1">
    <source>
        <dbReference type="EMBL" id="SDW59507.1"/>
    </source>
</evidence>
<dbReference type="InterPro" id="IPR019615">
    <property type="entry name" value="DUF2487"/>
</dbReference>